<dbReference type="Proteomes" id="UP000651156">
    <property type="component" value="Unassembled WGS sequence"/>
</dbReference>
<dbReference type="EMBL" id="JADEWN010000069">
    <property type="protein sequence ID" value="MBE9192893.1"/>
    <property type="molecule type" value="Genomic_DNA"/>
</dbReference>
<reference evidence="3 4" key="1">
    <citation type="submission" date="2020-10" db="EMBL/GenBank/DDBJ databases">
        <authorList>
            <person name="Castelo-Branco R."/>
            <person name="Eusebio N."/>
            <person name="Adriana R."/>
            <person name="Vieira A."/>
            <person name="Brugerolle De Fraissinette N."/>
            <person name="Rezende De Castro R."/>
            <person name="Schneider M.P."/>
            <person name="Vasconcelos V."/>
            <person name="Leao P.N."/>
        </authorList>
    </citation>
    <scope>NUCLEOTIDE SEQUENCE [LARGE SCALE GENOMIC DNA]</scope>
    <source>
        <strain evidence="3 4">LEGE 06123</strain>
    </source>
</reference>
<dbReference type="Gene3D" id="3.50.50.60">
    <property type="entry name" value="FAD/NAD(P)-binding domain"/>
    <property type="match status" value="1"/>
</dbReference>
<comment type="similarity">
    <text evidence="1">Belongs to the flavin-dependent halogenase family. Bacterial tryptophan halogenase subfamily.</text>
</comment>
<dbReference type="PRINTS" id="PR00420">
    <property type="entry name" value="RNGMNOXGNASE"/>
</dbReference>
<sequence length="338" mass="37882">MNRSEETIDVLILGAGPAGTATAIQCAQAGLNVTIVEREQFPRDRPGETLHPGIEPLLQQLGVAETLTSDLLRHTGIYVQWNQSQFIPYGKDDAGVWRGFQIWRADFDAALLNHAQDLGVRVLQPCHAKAILLNNNRVTGVETSQGALHSTFVVDATGSQHWLARQLKLLITHYTPRLIARYGYAIGECSQQTPTIAADHQGWTWTAQVRPRLYQWTRLSFQQQVDKHWIPPKFAQLQPMRTNSADVTWRIVEHLAGKGYFLVGDAAAVLDPAASHGVLKAIMSGMMAGHAIAQIINHTQPEQTAIQAYNHWLHTWFHHDIQKLKQLYTTLPTPPQWL</sequence>
<dbReference type="Gene3D" id="3.30.9.100">
    <property type="match status" value="1"/>
</dbReference>
<organism evidence="3 4">
    <name type="scientific">Gloeocapsopsis crepidinum LEGE 06123</name>
    <dbReference type="NCBI Taxonomy" id="588587"/>
    <lineage>
        <taxon>Bacteria</taxon>
        <taxon>Bacillati</taxon>
        <taxon>Cyanobacteriota</taxon>
        <taxon>Cyanophyceae</taxon>
        <taxon>Oscillatoriophycideae</taxon>
        <taxon>Chroococcales</taxon>
        <taxon>Chroococcaceae</taxon>
        <taxon>Gloeocapsopsis</taxon>
    </lineage>
</organism>
<evidence type="ECO:0000259" key="2">
    <source>
        <dbReference type="Pfam" id="PF01494"/>
    </source>
</evidence>
<dbReference type="Pfam" id="PF01494">
    <property type="entry name" value="FAD_binding_3"/>
    <property type="match status" value="1"/>
</dbReference>
<dbReference type="SUPFAM" id="SSF51905">
    <property type="entry name" value="FAD/NAD(P)-binding domain"/>
    <property type="match status" value="1"/>
</dbReference>
<keyword evidence="4" id="KW-1185">Reference proteome</keyword>
<name>A0ABR9V060_9CHRO</name>
<feature type="domain" description="FAD-binding" evidence="2">
    <location>
        <begin position="8"/>
        <end position="303"/>
    </location>
</feature>
<evidence type="ECO:0000313" key="3">
    <source>
        <dbReference type="EMBL" id="MBE9192893.1"/>
    </source>
</evidence>
<proteinExistence type="inferred from homology"/>
<dbReference type="InterPro" id="IPR002938">
    <property type="entry name" value="FAD-bd"/>
</dbReference>
<evidence type="ECO:0000313" key="4">
    <source>
        <dbReference type="Proteomes" id="UP000651156"/>
    </source>
</evidence>
<dbReference type="InterPro" id="IPR050816">
    <property type="entry name" value="Flavin-dep_Halogenase_NPB"/>
</dbReference>
<accession>A0ABR9V060</accession>
<gene>
    <name evidence="3" type="ORF">IQ230_21560</name>
</gene>
<evidence type="ECO:0000256" key="1">
    <source>
        <dbReference type="ARBA" id="ARBA00038396"/>
    </source>
</evidence>
<dbReference type="RefSeq" id="WP_193934300.1">
    <property type="nucleotide sequence ID" value="NZ_CAWPMZ010000110.1"/>
</dbReference>
<dbReference type="PANTHER" id="PTHR43747:SF1">
    <property type="entry name" value="SLR1998 PROTEIN"/>
    <property type="match status" value="1"/>
</dbReference>
<comment type="caution">
    <text evidence="3">The sequence shown here is derived from an EMBL/GenBank/DDBJ whole genome shotgun (WGS) entry which is preliminary data.</text>
</comment>
<protein>
    <submittedName>
        <fullName evidence="3">NAD(P)/FAD-dependent oxidoreductase</fullName>
    </submittedName>
</protein>
<dbReference type="InterPro" id="IPR036188">
    <property type="entry name" value="FAD/NAD-bd_sf"/>
</dbReference>
<dbReference type="PANTHER" id="PTHR43747">
    <property type="entry name" value="FAD-BINDING PROTEIN"/>
    <property type="match status" value="1"/>
</dbReference>